<protein>
    <submittedName>
        <fullName evidence="2">Uncharacterized protein</fullName>
    </submittedName>
</protein>
<gene>
    <name evidence="2" type="ORF">EDF85_3245</name>
</gene>
<feature type="region of interest" description="Disordered" evidence="1">
    <location>
        <begin position="1"/>
        <end position="72"/>
    </location>
</feature>
<proteinExistence type="predicted"/>
<dbReference type="EMBL" id="RJUR01000014">
    <property type="protein sequence ID" value="ROQ48942.1"/>
    <property type="molecule type" value="Genomic_DNA"/>
</dbReference>
<accession>A0A9X8HJP7</accession>
<sequence>MKPTDTKQGDKVPRPLSSDQAQKGTPSPDPVLEQPDPDTEAVDKVITPTSIKEQEEKTREIQRRLAEAQRKG</sequence>
<evidence type="ECO:0000256" key="1">
    <source>
        <dbReference type="SAM" id="MobiDB-lite"/>
    </source>
</evidence>
<organism evidence="2 3">
    <name type="scientific">Pseudomonas putida</name>
    <name type="common">Arthrobacter siderocapsulatus</name>
    <dbReference type="NCBI Taxonomy" id="303"/>
    <lineage>
        <taxon>Bacteria</taxon>
        <taxon>Pseudomonadati</taxon>
        <taxon>Pseudomonadota</taxon>
        <taxon>Gammaproteobacteria</taxon>
        <taxon>Pseudomonadales</taxon>
        <taxon>Pseudomonadaceae</taxon>
        <taxon>Pseudomonas</taxon>
    </lineage>
</organism>
<evidence type="ECO:0000313" key="3">
    <source>
        <dbReference type="Proteomes" id="UP000269115"/>
    </source>
</evidence>
<reference evidence="2 3" key="1">
    <citation type="submission" date="2018-11" db="EMBL/GenBank/DDBJ databases">
        <title>Genomic analyses of the natural microbiome of Caenorhabditis elegans.</title>
        <authorList>
            <person name="Samuel B."/>
        </authorList>
    </citation>
    <scope>NUCLEOTIDE SEQUENCE [LARGE SCALE GENOMIC DNA]</scope>
    <source>
        <strain evidence="2 3">BIGb0473</strain>
    </source>
</reference>
<evidence type="ECO:0000313" key="2">
    <source>
        <dbReference type="EMBL" id="ROQ48942.1"/>
    </source>
</evidence>
<dbReference type="RefSeq" id="WP_043864019.1">
    <property type="nucleotide sequence ID" value="NZ_RJUR01000014.1"/>
</dbReference>
<feature type="compositionally biased region" description="Basic and acidic residues" evidence="1">
    <location>
        <begin position="52"/>
        <end position="72"/>
    </location>
</feature>
<comment type="caution">
    <text evidence="2">The sequence shown here is derived from an EMBL/GenBank/DDBJ whole genome shotgun (WGS) entry which is preliminary data.</text>
</comment>
<dbReference type="GeneID" id="87480877"/>
<feature type="compositionally biased region" description="Basic and acidic residues" evidence="1">
    <location>
        <begin position="1"/>
        <end position="13"/>
    </location>
</feature>
<name>A0A9X8HJP7_PSEPU</name>
<dbReference type="AlphaFoldDB" id="A0A9X8HJP7"/>
<dbReference type="Proteomes" id="UP000269115">
    <property type="component" value="Unassembled WGS sequence"/>
</dbReference>
<dbReference type="OrthoDB" id="6901832at2"/>